<evidence type="ECO:0000256" key="3">
    <source>
        <dbReference type="ARBA" id="ARBA00022519"/>
    </source>
</evidence>
<comment type="subcellular location">
    <subcellularLocation>
        <location evidence="1">Cell inner membrane</location>
        <topology evidence="1">Multi-pass membrane protein</topology>
    </subcellularLocation>
</comment>
<keyword evidence="7 11" id="KW-0135">Cellulose biosynthesis</keyword>
<dbReference type="InterPro" id="IPR003919">
    <property type="entry name" value="Cell_synth_A"/>
</dbReference>
<keyword evidence="4 11" id="KW-0328">Glycosyltransferase</keyword>
<dbReference type="PANTHER" id="PTHR43867">
    <property type="entry name" value="CELLULOSE SYNTHASE CATALYTIC SUBUNIT A [UDP-FORMING]"/>
    <property type="match status" value="1"/>
</dbReference>
<evidence type="ECO:0000256" key="8">
    <source>
        <dbReference type="ARBA" id="ARBA00022989"/>
    </source>
</evidence>
<comment type="function">
    <text evidence="11">Catalytic subunit of cellulose synthase. It polymerizes uridine 5'-diphosphate glucose to cellulose.</text>
</comment>
<evidence type="ECO:0000256" key="5">
    <source>
        <dbReference type="ARBA" id="ARBA00022679"/>
    </source>
</evidence>
<comment type="caution">
    <text evidence="11">Lacks conserved residue(s) required for the propagation of feature annotation.</text>
</comment>
<feature type="transmembrane region" description="Helical" evidence="11">
    <location>
        <begin position="549"/>
        <end position="568"/>
    </location>
</feature>
<dbReference type="InterPro" id="IPR005150">
    <property type="entry name" value="Cellulose_synth"/>
</dbReference>
<evidence type="ECO:0000256" key="11">
    <source>
        <dbReference type="RuleBase" id="RU365020"/>
    </source>
</evidence>
<dbReference type="RefSeq" id="WP_152157108.1">
    <property type="nucleotide sequence ID" value="NZ_WEHW01000046.1"/>
</dbReference>
<evidence type="ECO:0000256" key="1">
    <source>
        <dbReference type="ARBA" id="ARBA00004429"/>
    </source>
</evidence>
<evidence type="ECO:0000256" key="10">
    <source>
        <dbReference type="ARBA" id="ARBA00048682"/>
    </source>
</evidence>
<feature type="domain" description="PilZ" evidence="13">
    <location>
        <begin position="605"/>
        <end position="702"/>
    </location>
</feature>
<keyword evidence="11" id="KW-0973">c-di-GMP</keyword>
<name>A0AAI9SAG2_9BURK</name>
<accession>A0AAI9SAG2</accession>
<feature type="transmembrane region" description="Helical" evidence="11">
    <location>
        <begin position="138"/>
        <end position="162"/>
    </location>
</feature>
<dbReference type="CDD" id="cd06421">
    <property type="entry name" value="CESA_CelA_like"/>
    <property type="match status" value="1"/>
</dbReference>
<evidence type="ECO:0000259" key="13">
    <source>
        <dbReference type="Pfam" id="PF07238"/>
    </source>
</evidence>
<dbReference type="SUPFAM" id="SSF141371">
    <property type="entry name" value="PilZ domain-like"/>
    <property type="match status" value="1"/>
</dbReference>
<evidence type="ECO:0000256" key="6">
    <source>
        <dbReference type="ARBA" id="ARBA00022692"/>
    </source>
</evidence>
<dbReference type="AlphaFoldDB" id="A0AAI9SAG2"/>
<comment type="cofactor">
    <cofactor evidence="11">
        <name>Mg(2+)</name>
        <dbReference type="ChEBI" id="CHEBI:18420"/>
    </cofactor>
</comment>
<keyword evidence="9 11" id="KW-0472">Membrane</keyword>
<dbReference type="Gene3D" id="2.40.10.220">
    <property type="entry name" value="predicted glycosyltransferase like domains"/>
    <property type="match status" value="1"/>
</dbReference>
<reference evidence="14 15" key="1">
    <citation type="submission" date="2019-10" db="EMBL/GenBank/DDBJ databases">
        <title>Genome diversity of Sutterella seckii.</title>
        <authorList>
            <person name="Chaplin A.V."/>
            <person name="Sokolova S.R."/>
            <person name="Mosin K.A."/>
            <person name="Ivanova E.L."/>
            <person name="Kochetkova T.O."/>
            <person name="Goltsov A.Y."/>
            <person name="Trofimov D.Y."/>
            <person name="Efimov B.A."/>
        </authorList>
    </citation>
    <scope>NUCLEOTIDE SEQUENCE [LARGE SCALE GENOMIC DNA]</scope>
    <source>
        <strain evidence="14 15">ASD3426</strain>
    </source>
</reference>
<evidence type="ECO:0000256" key="4">
    <source>
        <dbReference type="ARBA" id="ARBA00022676"/>
    </source>
</evidence>
<dbReference type="PRINTS" id="PR01439">
    <property type="entry name" value="CELLSNTHASEA"/>
</dbReference>
<evidence type="ECO:0000256" key="9">
    <source>
        <dbReference type="ARBA" id="ARBA00023136"/>
    </source>
</evidence>
<feature type="transmembrane region" description="Helical" evidence="11">
    <location>
        <begin position="59"/>
        <end position="77"/>
    </location>
</feature>
<feature type="domain" description="Glycosyltransferase 2-like" evidence="12">
    <location>
        <begin position="187"/>
        <end position="355"/>
    </location>
</feature>
<sequence length="799" mass="89476">MRFFISSRERLRILSNLQRRFVTALINSITLNLERLPNVHRRLQAAGVRRRLAVTKIEILVLVLLIAAGIALSAICVTQPLDTQNQTIFLMLTLGTALLLREVRSHLSLLLLIILSILVSTRYLWWRYSETLNLDSTAGAMCSLLLVAAETYAWVVMLLGYFQVFWVLDRKPVPCPEDKALWPHVDVFIPIYNEPLDVLRPTVNAAASMDWPQEKLHVWILDDGDRDEIKNFAHSAGVGYIRRNQHDHAKAGNINHALSIVRGEFVAIFDCDHIPVRSFLQLTMGWMLRDPDIALVQTPHHFYSQDPFTRNLGLTSHEPDENSLFHDLIQKGNDTWNATMFCGSCAVIRRRALDQAGGIAVETVTEDAHTSLRLNRLGWSSAFIGIPLAAGLSTETLSGHVGQRIRWARGMIQIFRTDNPLAGRGLSLGQRLCFLNAMIHFLHGLPRLIFLLAPIPYLFFGIYVIEADPASLFVFVLPHMLHSAITTSIIQQGHRSPFISGVYEAILSWYILVPTTMALISPKLGKFNVTVKGGTIEHEYLDWTLSKPYLFLIGVNVAALLFLFYQIAFFDSPSYLTLAINGGWTIYNLIILFAAVAVAVETVQGRKFPRVHQELPAMLRTADGRLWSVTLTDYSQRGARIEIPSEAEGLFAANQEASLVMTRDGIMNDFPIIIRRVSPASLGVELIRMTPELERAFTQCTFSRADSWVRNRIADETSAAGALMLLRFAALGCSGILKNLPYRLKRFLFGVLRLMKPLFDFLPRPPGCQPADAVIFGREALNSAALNSRFPAAGKEAAS</sequence>
<keyword evidence="2 11" id="KW-1003">Cell membrane</keyword>
<dbReference type="InterPro" id="IPR001173">
    <property type="entry name" value="Glyco_trans_2-like"/>
</dbReference>
<dbReference type="InterPro" id="IPR009875">
    <property type="entry name" value="PilZ_domain"/>
</dbReference>
<dbReference type="GO" id="GO:0016760">
    <property type="term" value="F:cellulose synthase (UDP-forming) activity"/>
    <property type="evidence" value="ECO:0007669"/>
    <property type="project" value="UniProtKB-EC"/>
</dbReference>
<keyword evidence="15" id="KW-1185">Reference proteome</keyword>
<keyword evidence="5 11" id="KW-0808">Transferase</keyword>
<keyword evidence="8 11" id="KW-1133">Transmembrane helix</keyword>
<feature type="transmembrane region" description="Helical" evidence="11">
    <location>
        <begin position="107"/>
        <end position="126"/>
    </location>
</feature>
<feature type="transmembrane region" description="Helical" evidence="11">
    <location>
        <begin position="502"/>
        <end position="520"/>
    </location>
</feature>
<dbReference type="GO" id="GO:0030244">
    <property type="term" value="P:cellulose biosynthetic process"/>
    <property type="evidence" value="ECO:0007669"/>
    <property type="project" value="UniProtKB-KW"/>
</dbReference>
<protein>
    <recommendedName>
        <fullName evidence="11">Cellulose synthase catalytic subunit [UDP-forming]</fullName>
        <ecNumber evidence="11">2.4.1.12</ecNumber>
    </recommendedName>
</protein>
<keyword evidence="6 11" id="KW-0812">Transmembrane</keyword>
<dbReference type="Proteomes" id="UP000469462">
    <property type="component" value="Unassembled WGS sequence"/>
</dbReference>
<dbReference type="InterPro" id="IPR050321">
    <property type="entry name" value="Glycosyltr_2/OpgH_subfam"/>
</dbReference>
<evidence type="ECO:0000256" key="2">
    <source>
        <dbReference type="ARBA" id="ARBA00022475"/>
    </source>
</evidence>
<evidence type="ECO:0000313" key="15">
    <source>
        <dbReference type="Proteomes" id="UP000469462"/>
    </source>
</evidence>
<comment type="caution">
    <text evidence="14">The sequence shown here is derived from an EMBL/GenBank/DDBJ whole genome shotgun (WGS) entry which is preliminary data.</text>
</comment>
<dbReference type="NCBIfam" id="TIGR03030">
    <property type="entry name" value="CelA"/>
    <property type="match status" value="1"/>
</dbReference>
<dbReference type="PANTHER" id="PTHR43867:SF2">
    <property type="entry name" value="CELLULOSE SYNTHASE CATALYTIC SUBUNIT A [UDP-FORMING]"/>
    <property type="match status" value="1"/>
</dbReference>
<feature type="transmembrane region" description="Helical" evidence="11">
    <location>
        <begin position="575"/>
        <end position="600"/>
    </location>
</feature>
<gene>
    <name evidence="14" type="primary">bcsA</name>
    <name evidence="14" type="ORF">GBM96_09590</name>
</gene>
<dbReference type="Pfam" id="PF07238">
    <property type="entry name" value="PilZ"/>
    <property type="match status" value="1"/>
</dbReference>
<dbReference type="Pfam" id="PF03552">
    <property type="entry name" value="Cellulose_synt"/>
    <property type="match status" value="1"/>
</dbReference>
<comment type="pathway">
    <text evidence="11">Glycan metabolism; bacterial cellulose biosynthesis.</text>
</comment>
<dbReference type="EC" id="2.4.1.12" evidence="11"/>
<dbReference type="Pfam" id="PF00535">
    <property type="entry name" value="Glycos_transf_2"/>
    <property type="match status" value="1"/>
</dbReference>
<dbReference type="Gene3D" id="3.90.550.10">
    <property type="entry name" value="Spore Coat Polysaccharide Biosynthesis Protein SpsA, Chain A"/>
    <property type="match status" value="1"/>
</dbReference>
<dbReference type="SUPFAM" id="SSF53448">
    <property type="entry name" value="Nucleotide-diphospho-sugar transferases"/>
    <property type="match status" value="1"/>
</dbReference>
<evidence type="ECO:0000313" key="14">
    <source>
        <dbReference type="EMBL" id="KAB7650210.1"/>
    </source>
</evidence>
<dbReference type="EMBL" id="WEHW01000046">
    <property type="protein sequence ID" value="KAB7650210.1"/>
    <property type="molecule type" value="Genomic_DNA"/>
</dbReference>
<proteinExistence type="predicted"/>
<keyword evidence="3 11" id="KW-0997">Cell inner membrane</keyword>
<comment type="catalytic activity">
    <reaction evidence="10 11">
        <text>[(1-&gt;4)-beta-D-glucosyl](n) + UDP-alpha-D-glucose = [(1-&gt;4)-beta-D-glucosyl](n+1) + UDP + H(+)</text>
        <dbReference type="Rhea" id="RHEA:19929"/>
        <dbReference type="Rhea" id="RHEA-COMP:10033"/>
        <dbReference type="Rhea" id="RHEA-COMP:10034"/>
        <dbReference type="ChEBI" id="CHEBI:15378"/>
        <dbReference type="ChEBI" id="CHEBI:18246"/>
        <dbReference type="ChEBI" id="CHEBI:58223"/>
        <dbReference type="ChEBI" id="CHEBI:58885"/>
        <dbReference type="EC" id="2.4.1.12"/>
    </reaction>
</comment>
<dbReference type="GO" id="GO:0006011">
    <property type="term" value="P:UDP-alpha-D-glucose metabolic process"/>
    <property type="evidence" value="ECO:0007669"/>
    <property type="project" value="InterPro"/>
</dbReference>
<dbReference type="GO" id="GO:0035438">
    <property type="term" value="F:cyclic-di-GMP binding"/>
    <property type="evidence" value="ECO:0007669"/>
    <property type="project" value="InterPro"/>
</dbReference>
<dbReference type="GO" id="GO:0005886">
    <property type="term" value="C:plasma membrane"/>
    <property type="evidence" value="ECO:0007669"/>
    <property type="project" value="UniProtKB-SubCell"/>
</dbReference>
<evidence type="ECO:0000259" key="12">
    <source>
        <dbReference type="Pfam" id="PF00535"/>
    </source>
</evidence>
<evidence type="ECO:0000256" key="7">
    <source>
        <dbReference type="ARBA" id="ARBA00022916"/>
    </source>
</evidence>
<organism evidence="14 15">
    <name type="scientific">Sutterella seckii</name>
    <dbReference type="NCBI Taxonomy" id="1944635"/>
    <lineage>
        <taxon>Bacteria</taxon>
        <taxon>Pseudomonadati</taxon>
        <taxon>Pseudomonadota</taxon>
        <taxon>Betaproteobacteria</taxon>
        <taxon>Burkholderiales</taxon>
        <taxon>Sutterellaceae</taxon>
        <taxon>Sutterella</taxon>
    </lineage>
</organism>
<dbReference type="InterPro" id="IPR029044">
    <property type="entry name" value="Nucleotide-diphossugar_trans"/>
</dbReference>